<proteinExistence type="predicted"/>
<evidence type="ECO:0000313" key="2">
    <source>
        <dbReference type="EMBL" id="KAK1121189.1"/>
    </source>
</evidence>
<feature type="region of interest" description="Disordered" evidence="1">
    <location>
        <begin position="1"/>
        <end position="26"/>
    </location>
</feature>
<comment type="caution">
    <text evidence="2">The sequence shown here is derived from an EMBL/GenBank/DDBJ whole genome shotgun (WGS) entry which is preliminary data.</text>
</comment>
<dbReference type="Proteomes" id="UP001177670">
    <property type="component" value="Unassembled WGS sequence"/>
</dbReference>
<organism evidence="2 3">
    <name type="scientific">Melipona bicolor</name>
    <dbReference type="NCBI Taxonomy" id="60889"/>
    <lineage>
        <taxon>Eukaryota</taxon>
        <taxon>Metazoa</taxon>
        <taxon>Ecdysozoa</taxon>
        <taxon>Arthropoda</taxon>
        <taxon>Hexapoda</taxon>
        <taxon>Insecta</taxon>
        <taxon>Pterygota</taxon>
        <taxon>Neoptera</taxon>
        <taxon>Endopterygota</taxon>
        <taxon>Hymenoptera</taxon>
        <taxon>Apocrita</taxon>
        <taxon>Aculeata</taxon>
        <taxon>Apoidea</taxon>
        <taxon>Anthophila</taxon>
        <taxon>Apidae</taxon>
        <taxon>Melipona</taxon>
    </lineage>
</organism>
<evidence type="ECO:0000313" key="3">
    <source>
        <dbReference type="Proteomes" id="UP001177670"/>
    </source>
</evidence>
<evidence type="ECO:0000256" key="1">
    <source>
        <dbReference type="SAM" id="MobiDB-lite"/>
    </source>
</evidence>
<dbReference type="AlphaFoldDB" id="A0AA40KI39"/>
<feature type="non-terminal residue" evidence="2">
    <location>
        <position position="1"/>
    </location>
</feature>
<gene>
    <name evidence="2" type="ORF">K0M31_010496</name>
</gene>
<name>A0AA40KI39_9HYME</name>
<accession>A0AA40KI39</accession>
<sequence length="82" mass="8954">MHEGWFGRADNSGGGGGSCQPEEEKFGNPEELRAAIVFKMVASLLGPARRKRYITLYGAVSPINVMGHLRHNALNRKLTSIS</sequence>
<keyword evidence="3" id="KW-1185">Reference proteome</keyword>
<protein>
    <submittedName>
        <fullName evidence="2">Uncharacterized protein</fullName>
    </submittedName>
</protein>
<dbReference type="EMBL" id="JAHYIQ010000027">
    <property type="protein sequence ID" value="KAK1121189.1"/>
    <property type="molecule type" value="Genomic_DNA"/>
</dbReference>
<reference evidence="2" key="1">
    <citation type="submission" date="2021-10" db="EMBL/GenBank/DDBJ databases">
        <title>Melipona bicolor Genome sequencing and assembly.</title>
        <authorList>
            <person name="Araujo N.S."/>
            <person name="Arias M.C."/>
        </authorList>
    </citation>
    <scope>NUCLEOTIDE SEQUENCE</scope>
    <source>
        <strain evidence="2">USP_2M_L1-L4_2017</strain>
        <tissue evidence="2">Whole body</tissue>
    </source>
</reference>